<keyword evidence="1" id="KW-0343">GTPase activation</keyword>
<dbReference type="InterPro" id="IPR011993">
    <property type="entry name" value="PH-like_dom_sf"/>
</dbReference>
<dbReference type="InParanoid" id="A0A152A3X6"/>
<sequence>MDQYESKSNKLLLSIGQLSESRSKKVLIGFCHDLINVEKKTITDNNITSSPTQKALQGDLNGNCNQDSVTASPHLIDLCFSQINKTLSIAQPSILWKIVEYSISELDYLERILDLYKENSKENGKLLSSASSRLEEISSLLLYLQTLPKMNTPEYIELIGGINAHIKKITLRIKGELEQNRYSNSKKYGWIEKRCGNSQSFRTWKKMWFILGDNLELYYYIKEKTQRKNHSRQLTNGDQNLDINSSSSSGNGGTNNDHSNHISTSQPIQTNNNGNGSFIDNSNCNNNSNNSSNNINTSTVIYLEGELGKKKEGKGWKIRWMKLLDQSLVYYKSQKDKDPLGIIDLNCCQDCEIYKDDSNKFVVIHSVNKYYFQTDKREDLQKWVQMVKHKIESLKSKTNKPVQVDLSTFYLKGIIDLSKAVSIQECFKFHSQAHCLSISTLEKNYYLSFDSNRDKMDWLQLLSAEPALRGKVKTSTSGPGSLSSQSSRKWEIGSISRATQLLSAQADEMDDIGSQILPRKITMSQSKLAINKMFSNQNMITGSSPNKSNSTTTSPSGKLQQQQQLQNNQSTSSNSSAQGSAQGDDSDQDQDLVSMLIPETLKNEIMRKSAYNLLKTFKLEIFLSNSIHSLNNNNNNNNNSSGSSGSITPTQDVYTFLFSDSVLVDQVKAYAFKKIPVLKDLNLMEYRLGIDEDNILEIEFLKFIYSHTMVELALKTCGIVKIGIFHHSKDRRVKEKLYPEKYQNSLSSGVNSNDPVNSTSVITPLLVSSNNAMATNTVDISSPKTLQMSVGDLSSSSSSIVSTTSTISSMSTMNSTTTLTGTTSTSSTVSSLNNTPNLLKGSVGSINMSPSLIATNSPLVSTGLLISKCPGWNIELVNQEFTLKGYQPKFNKQEHGFYRKYIFESSQGVVYSFLGTDPKMGPLAFSLVKDLSDNYRGVLHSKYGAKTISVESKCIQIGNLTSLSKKLKTKKIVGHLLHEMDHTIDSKVLSLASNQDELQKELLSLEERQTTSGFKFGLVYCKQGQTTDDELFSNQNGSQEWEIFLDLLGEKIELLNWPHYSAGLDVRSNSTGTHSLYTDFNGNEIMFHVSTLLPYSNADPQQIERKRQVGNDICVVIFNDGTQSYSPNTIASHFNHVVILVHFNKQTNGYQVSCSTKDGVVPFEPNIPHCDIKKSEIKDFLLTKLINGELASLQAPVFSQKILRTRESLLNYYIEQFL</sequence>
<dbReference type="InterPro" id="IPR000331">
    <property type="entry name" value="Rap/Ran_GAP_dom"/>
</dbReference>
<dbReference type="SUPFAM" id="SSF50729">
    <property type="entry name" value="PH domain-like"/>
    <property type="match status" value="3"/>
</dbReference>
<dbReference type="PROSITE" id="PS50085">
    <property type="entry name" value="RAPGAP"/>
    <property type="match status" value="1"/>
</dbReference>
<evidence type="ECO:0000256" key="2">
    <source>
        <dbReference type="SAM" id="MobiDB-lite"/>
    </source>
</evidence>
<organism evidence="5 6">
    <name type="scientific">Tieghemostelium lacteum</name>
    <name type="common">Slime mold</name>
    <name type="synonym">Dictyostelium lacteum</name>
    <dbReference type="NCBI Taxonomy" id="361077"/>
    <lineage>
        <taxon>Eukaryota</taxon>
        <taxon>Amoebozoa</taxon>
        <taxon>Evosea</taxon>
        <taxon>Eumycetozoa</taxon>
        <taxon>Dictyostelia</taxon>
        <taxon>Dictyosteliales</taxon>
        <taxon>Raperosteliaceae</taxon>
        <taxon>Tieghemostelium</taxon>
    </lineage>
</organism>
<dbReference type="EMBL" id="LODT01000013">
    <property type="protein sequence ID" value="KYR00777.1"/>
    <property type="molecule type" value="Genomic_DNA"/>
</dbReference>
<dbReference type="OMA" id="QVGNDIC"/>
<dbReference type="Pfam" id="PF02145">
    <property type="entry name" value="Rap_GAP"/>
    <property type="match status" value="1"/>
</dbReference>
<proteinExistence type="predicted"/>
<dbReference type="Gene3D" id="2.30.29.30">
    <property type="entry name" value="Pleckstrin-homology domain (PH domain)/Phosphotyrosine-binding domain (PTB)"/>
    <property type="match status" value="3"/>
</dbReference>
<keyword evidence="6" id="KW-1185">Reference proteome</keyword>
<dbReference type="AlphaFoldDB" id="A0A152A3X6"/>
<dbReference type="PROSITE" id="PS50003">
    <property type="entry name" value="PH_DOMAIN"/>
    <property type="match status" value="1"/>
</dbReference>
<evidence type="ECO:0000259" key="4">
    <source>
        <dbReference type="PROSITE" id="PS50085"/>
    </source>
</evidence>
<reference evidence="5 6" key="1">
    <citation type="submission" date="2015-12" db="EMBL/GenBank/DDBJ databases">
        <title>Dictyostelia acquired genes for synthesis and detection of signals that induce cell-type specialization by lateral gene transfer from prokaryotes.</title>
        <authorList>
            <person name="Gloeckner G."/>
            <person name="Schaap P."/>
        </authorList>
    </citation>
    <scope>NUCLEOTIDE SEQUENCE [LARGE SCALE GENOMIC DNA]</scope>
    <source>
        <strain evidence="5 6">TK</strain>
    </source>
</reference>
<dbReference type="PANTHER" id="PTHR15711:SF62">
    <property type="entry name" value="GTPASE-ACTIVATING RAP_RAN-GAP DOMAIN-LIKE PROTEIN 3"/>
    <property type="match status" value="1"/>
</dbReference>
<dbReference type="SUPFAM" id="SSF111347">
    <property type="entry name" value="Rap/Ran-GAP"/>
    <property type="match status" value="1"/>
</dbReference>
<feature type="compositionally biased region" description="Low complexity" evidence="2">
    <location>
        <begin position="474"/>
        <end position="487"/>
    </location>
</feature>
<gene>
    <name evidence="5" type="ORF">DLAC_02823</name>
</gene>
<feature type="region of interest" description="Disordered" evidence="2">
    <location>
        <begin position="538"/>
        <end position="589"/>
    </location>
</feature>
<dbReference type="OrthoDB" id="2499658at2759"/>
<dbReference type="PANTHER" id="PTHR15711">
    <property type="entry name" value="RAP GTPASE-ACTIVATING PROTEIN"/>
    <property type="match status" value="1"/>
</dbReference>
<dbReference type="GO" id="GO:0005096">
    <property type="term" value="F:GTPase activator activity"/>
    <property type="evidence" value="ECO:0007669"/>
    <property type="project" value="UniProtKB-KW"/>
</dbReference>
<comment type="caution">
    <text evidence="5">The sequence shown here is derived from an EMBL/GenBank/DDBJ whole genome shotgun (WGS) entry which is preliminary data.</text>
</comment>
<dbReference type="Proteomes" id="UP000076078">
    <property type="component" value="Unassembled WGS sequence"/>
</dbReference>
<evidence type="ECO:0000256" key="1">
    <source>
        <dbReference type="ARBA" id="ARBA00022468"/>
    </source>
</evidence>
<accession>A0A152A3X6</accession>
<feature type="domain" description="Rap-GAP" evidence="4">
    <location>
        <begin position="1002"/>
        <end position="1213"/>
    </location>
</feature>
<feature type="region of interest" description="Disordered" evidence="2">
    <location>
        <begin position="811"/>
        <end position="830"/>
    </location>
</feature>
<dbReference type="FunCoup" id="A0A152A3X6">
    <property type="interactions" value="517"/>
</dbReference>
<dbReference type="Gene3D" id="3.40.50.11210">
    <property type="entry name" value="Rap/Ran-GAP"/>
    <property type="match status" value="1"/>
</dbReference>
<dbReference type="InterPro" id="IPR035974">
    <property type="entry name" value="Rap/Ran-GAP_sf"/>
</dbReference>
<dbReference type="InterPro" id="IPR050989">
    <property type="entry name" value="Rap1_Ran_GAP"/>
</dbReference>
<dbReference type="STRING" id="361077.A0A152A3X6"/>
<name>A0A152A3X6_TIELA</name>
<evidence type="ECO:0000259" key="3">
    <source>
        <dbReference type="PROSITE" id="PS50003"/>
    </source>
</evidence>
<feature type="domain" description="PH" evidence="3">
    <location>
        <begin position="300"/>
        <end position="392"/>
    </location>
</feature>
<feature type="compositionally biased region" description="Low complexity" evidence="2">
    <location>
        <begin position="281"/>
        <end position="291"/>
    </location>
</feature>
<feature type="region of interest" description="Disordered" evidence="2">
    <location>
        <begin position="470"/>
        <end position="489"/>
    </location>
</feature>
<dbReference type="SMART" id="SM00233">
    <property type="entry name" value="PH"/>
    <property type="match status" value="1"/>
</dbReference>
<dbReference type="Pfam" id="PF00169">
    <property type="entry name" value="PH"/>
    <property type="match status" value="1"/>
</dbReference>
<evidence type="ECO:0000313" key="5">
    <source>
        <dbReference type="EMBL" id="KYR00777.1"/>
    </source>
</evidence>
<feature type="compositionally biased region" description="Polar residues" evidence="2">
    <location>
        <begin position="261"/>
        <end position="280"/>
    </location>
</feature>
<evidence type="ECO:0000313" key="6">
    <source>
        <dbReference type="Proteomes" id="UP000076078"/>
    </source>
</evidence>
<feature type="compositionally biased region" description="Low complexity" evidence="2">
    <location>
        <begin position="541"/>
        <end position="583"/>
    </location>
</feature>
<feature type="region of interest" description="Disordered" evidence="2">
    <location>
        <begin position="228"/>
        <end position="291"/>
    </location>
</feature>
<dbReference type="CDD" id="cd00821">
    <property type="entry name" value="PH"/>
    <property type="match status" value="1"/>
</dbReference>
<protein>
    <submittedName>
        <fullName evidence="5">Pleckstrin (PH) domain-containing protein</fullName>
    </submittedName>
</protein>
<dbReference type="InterPro" id="IPR001849">
    <property type="entry name" value="PH_domain"/>
</dbReference>
<feature type="compositionally biased region" description="Low complexity" evidence="2">
    <location>
        <begin position="238"/>
        <end position="257"/>
    </location>
</feature>
<dbReference type="GO" id="GO:0051056">
    <property type="term" value="P:regulation of small GTPase mediated signal transduction"/>
    <property type="evidence" value="ECO:0007669"/>
    <property type="project" value="InterPro"/>
</dbReference>